<keyword evidence="4 6" id="KW-0560">Oxidoreductase</keyword>
<evidence type="ECO:0000256" key="6">
    <source>
        <dbReference type="RuleBase" id="RU000393"/>
    </source>
</evidence>
<name>A0ABP1NGR1_XYLVO</name>
<dbReference type="PANTHER" id="PTHR10003">
    <property type="entry name" value="SUPEROXIDE DISMUTASE CU-ZN -RELATED"/>
    <property type="match status" value="1"/>
</dbReference>
<dbReference type="Pfam" id="PF00080">
    <property type="entry name" value="Sod_Cu"/>
    <property type="match status" value="1"/>
</dbReference>
<evidence type="ECO:0000256" key="5">
    <source>
        <dbReference type="ARBA" id="ARBA00049204"/>
    </source>
</evidence>
<sequence>MNRMIILLLGIVAIAIAEKKTAHVHLVPNNAQTRNVKGELTIVQNEDNTVQITGKIEGLTEGLHGMHVHEKGDLQEGCVSTGAHFNPENVTHGAPDSPVRHVGDLGNIRANAQGEAEVNIIDSIISLSGKNNIVGRAMVVHSGKDDLGKGNHPLSATTGNSGDRWACGIIEA</sequence>
<dbReference type="PRINTS" id="PR00068">
    <property type="entry name" value="CUZNDISMTASE"/>
</dbReference>
<evidence type="ECO:0000256" key="1">
    <source>
        <dbReference type="ARBA" id="ARBA00022723"/>
    </source>
</evidence>
<comment type="caution">
    <text evidence="9">The sequence shown here is derived from an EMBL/GenBank/DDBJ whole genome shotgun (WGS) entry which is preliminary data.</text>
</comment>
<keyword evidence="3" id="KW-0049">Antioxidant</keyword>
<feature type="domain" description="Superoxide dismutase copper/zinc binding" evidence="8">
    <location>
        <begin position="36"/>
        <end position="170"/>
    </location>
</feature>
<dbReference type="Proteomes" id="UP001642520">
    <property type="component" value="Unassembled WGS sequence"/>
</dbReference>
<evidence type="ECO:0000256" key="4">
    <source>
        <dbReference type="ARBA" id="ARBA00023002"/>
    </source>
</evidence>
<evidence type="ECO:0000313" key="10">
    <source>
        <dbReference type="Proteomes" id="UP001642520"/>
    </source>
</evidence>
<comment type="cofactor">
    <cofactor evidence="6">
        <name>Zn(2+)</name>
        <dbReference type="ChEBI" id="CHEBI:29105"/>
    </cofactor>
    <text evidence="6">Binds 1 zinc ion per subunit.</text>
</comment>
<gene>
    <name evidence="9" type="ORF">XYLVIOL_LOCUS3592</name>
</gene>
<dbReference type="InterPro" id="IPR036423">
    <property type="entry name" value="SOD-like_Cu/Zn_dom_sf"/>
</dbReference>
<keyword evidence="7" id="KW-0732">Signal</keyword>
<keyword evidence="10" id="KW-1185">Reference proteome</keyword>
<keyword evidence="1 6" id="KW-0479">Metal-binding</keyword>
<accession>A0ABP1NGR1</accession>
<evidence type="ECO:0000256" key="7">
    <source>
        <dbReference type="SAM" id="SignalP"/>
    </source>
</evidence>
<evidence type="ECO:0000313" key="9">
    <source>
        <dbReference type="EMBL" id="CAL7938958.1"/>
    </source>
</evidence>
<comment type="function">
    <text evidence="6">Destroys radicals which are normally produced within the cells and which are toxic to biological systems.</text>
</comment>
<reference evidence="9 10" key="1">
    <citation type="submission" date="2024-08" db="EMBL/GenBank/DDBJ databases">
        <authorList>
            <person name="Will J Nash"/>
            <person name="Angela Man"/>
            <person name="Seanna McTaggart"/>
            <person name="Kendall Baker"/>
            <person name="Tom Barker"/>
            <person name="Leah Catchpole"/>
            <person name="Alex Durrant"/>
            <person name="Karim Gharbi"/>
            <person name="Naomi Irish"/>
            <person name="Gemy Kaithakottil"/>
            <person name="Debby Ku"/>
            <person name="Aaliyah Providence"/>
            <person name="Felix Shaw"/>
            <person name="David Swarbreck"/>
            <person name="Chris Watkins"/>
            <person name="Ann M. McCartney"/>
            <person name="Giulio Formenti"/>
            <person name="Alice Mouton"/>
            <person name="Noel Vella"/>
            <person name="Bjorn M von Reumont"/>
            <person name="Adriana Vella"/>
            <person name="Wilfried Haerty"/>
        </authorList>
    </citation>
    <scope>NUCLEOTIDE SEQUENCE [LARGE SCALE GENOMIC DNA]</scope>
</reference>
<proteinExistence type="inferred from homology"/>
<comment type="cofactor">
    <cofactor evidence="6">
        <name>Cu cation</name>
        <dbReference type="ChEBI" id="CHEBI:23378"/>
    </cofactor>
    <text evidence="6">Binds 1 copper ion per subunit.</text>
</comment>
<keyword evidence="6" id="KW-0186">Copper</keyword>
<dbReference type="PROSITE" id="PS00332">
    <property type="entry name" value="SOD_CU_ZN_2"/>
    <property type="match status" value="1"/>
</dbReference>
<keyword evidence="2 6" id="KW-0862">Zinc</keyword>
<dbReference type="InterPro" id="IPR018152">
    <property type="entry name" value="SOD_Cu/Zn_BS"/>
</dbReference>
<feature type="chain" id="PRO_5046255955" description="Superoxide dismutase [Cu-Zn]" evidence="7">
    <location>
        <begin position="18"/>
        <end position="172"/>
    </location>
</feature>
<evidence type="ECO:0000256" key="2">
    <source>
        <dbReference type="ARBA" id="ARBA00022833"/>
    </source>
</evidence>
<evidence type="ECO:0000256" key="3">
    <source>
        <dbReference type="ARBA" id="ARBA00022862"/>
    </source>
</evidence>
<dbReference type="EMBL" id="CAXAJV020001289">
    <property type="protein sequence ID" value="CAL7938958.1"/>
    <property type="molecule type" value="Genomic_DNA"/>
</dbReference>
<comment type="similarity">
    <text evidence="6">Belongs to the Cu-Zn superoxide dismutase family.</text>
</comment>
<dbReference type="Gene3D" id="2.60.40.200">
    <property type="entry name" value="Superoxide dismutase, copper/zinc binding domain"/>
    <property type="match status" value="1"/>
</dbReference>
<comment type="catalytic activity">
    <reaction evidence="5 6">
        <text>2 superoxide + 2 H(+) = H2O2 + O2</text>
        <dbReference type="Rhea" id="RHEA:20696"/>
        <dbReference type="ChEBI" id="CHEBI:15378"/>
        <dbReference type="ChEBI" id="CHEBI:15379"/>
        <dbReference type="ChEBI" id="CHEBI:16240"/>
        <dbReference type="ChEBI" id="CHEBI:18421"/>
        <dbReference type="EC" id="1.15.1.1"/>
    </reaction>
</comment>
<feature type="signal peptide" evidence="7">
    <location>
        <begin position="1"/>
        <end position="17"/>
    </location>
</feature>
<organism evidence="9 10">
    <name type="scientific">Xylocopa violacea</name>
    <name type="common">Violet carpenter bee</name>
    <name type="synonym">Apis violacea</name>
    <dbReference type="NCBI Taxonomy" id="135666"/>
    <lineage>
        <taxon>Eukaryota</taxon>
        <taxon>Metazoa</taxon>
        <taxon>Ecdysozoa</taxon>
        <taxon>Arthropoda</taxon>
        <taxon>Hexapoda</taxon>
        <taxon>Insecta</taxon>
        <taxon>Pterygota</taxon>
        <taxon>Neoptera</taxon>
        <taxon>Endopterygota</taxon>
        <taxon>Hymenoptera</taxon>
        <taxon>Apocrita</taxon>
        <taxon>Aculeata</taxon>
        <taxon>Apoidea</taxon>
        <taxon>Anthophila</taxon>
        <taxon>Apidae</taxon>
        <taxon>Xylocopa</taxon>
        <taxon>Xylocopa</taxon>
    </lineage>
</organism>
<dbReference type="SUPFAM" id="SSF49329">
    <property type="entry name" value="Cu,Zn superoxide dismutase-like"/>
    <property type="match status" value="1"/>
</dbReference>
<protein>
    <recommendedName>
        <fullName evidence="6">Superoxide dismutase [Cu-Zn]</fullName>
        <ecNumber evidence="6">1.15.1.1</ecNumber>
    </recommendedName>
</protein>
<evidence type="ECO:0000259" key="8">
    <source>
        <dbReference type="Pfam" id="PF00080"/>
    </source>
</evidence>
<dbReference type="CDD" id="cd00305">
    <property type="entry name" value="Cu-Zn_Superoxide_Dismutase"/>
    <property type="match status" value="1"/>
</dbReference>
<dbReference type="EC" id="1.15.1.1" evidence="6"/>
<dbReference type="InterPro" id="IPR001424">
    <property type="entry name" value="SOD_Cu_Zn_dom"/>
</dbReference>
<dbReference type="InterPro" id="IPR024134">
    <property type="entry name" value="SOD_Cu/Zn_/chaperone"/>
</dbReference>